<accession>A0A062V9V4</accession>
<proteinExistence type="inferred from homology"/>
<keyword evidence="8" id="KW-1185">Reference proteome</keyword>
<feature type="compositionally biased region" description="Basic and acidic residues" evidence="5">
    <location>
        <begin position="406"/>
        <end position="415"/>
    </location>
</feature>
<dbReference type="InterPro" id="IPR010998">
    <property type="entry name" value="Integrase_recombinase_N"/>
</dbReference>
<dbReference type="PANTHER" id="PTHR30349:SF41">
    <property type="entry name" value="INTEGRASE_RECOMBINASE PROTEIN MJ0367-RELATED"/>
    <property type="match status" value="1"/>
</dbReference>
<evidence type="ECO:0000256" key="1">
    <source>
        <dbReference type="ARBA" id="ARBA00008857"/>
    </source>
</evidence>
<keyword evidence="4" id="KW-0233">DNA recombination</keyword>
<keyword evidence="3" id="KW-0238">DNA-binding</keyword>
<dbReference type="Gene3D" id="1.10.443.10">
    <property type="entry name" value="Intergrase catalytic core"/>
    <property type="match status" value="1"/>
</dbReference>
<dbReference type="InterPro" id="IPR013762">
    <property type="entry name" value="Integrase-like_cat_sf"/>
</dbReference>
<dbReference type="InterPro" id="IPR050090">
    <property type="entry name" value="Tyrosine_recombinase_XerCD"/>
</dbReference>
<dbReference type="EMBL" id="ARYM01000030">
    <property type="protein sequence ID" value="KCZ96920.1"/>
    <property type="molecule type" value="Genomic_DNA"/>
</dbReference>
<dbReference type="GO" id="GO:0015074">
    <property type="term" value="P:DNA integration"/>
    <property type="evidence" value="ECO:0007669"/>
    <property type="project" value="UniProtKB-KW"/>
</dbReference>
<evidence type="ECO:0000256" key="3">
    <source>
        <dbReference type="ARBA" id="ARBA00023125"/>
    </source>
</evidence>
<dbReference type="Gene3D" id="1.10.150.130">
    <property type="match status" value="1"/>
</dbReference>
<comment type="caution">
    <text evidence="7">The sequence shown here is derived from an EMBL/GenBank/DDBJ whole genome shotgun (WGS) entry which is preliminary data.</text>
</comment>
<evidence type="ECO:0000256" key="5">
    <source>
        <dbReference type="SAM" id="MobiDB-lite"/>
    </source>
</evidence>
<dbReference type="GO" id="GO:0003677">
    <property type="term" value="F:DNA binding"/>
    <property type="evidence" value="ECO:0007669"/>
    <property type="project" value="UniProtKB-KW"/>
</dbReference>
<dbReference type="PANTHER" id="PTHR30349">
    <property type="entry name" value="PHAGE INTEGRASE-RELATED"/>
    <property type="match status" value="1"/>
</dbReference>
<dbReference type="eggNOG" id="COG0582">
    <property type="taxonomic scope" value="Bacteria"/>
</dbReference>
<name>A0A062V9V4_9PROT</name>
<evidence type="ECO:0000256" key="4">
    <source>
        <dbReference type="ARBA" id="ARBA00023172"/>
    </source>
</evidence>
<dbReference type="PROSITE" id="PS51898">
    <property type="entry name" value="TYR_RECOMBINASE"/>
    <property type="match status" value="1"/>
</dbReference>
<reference evidence="7 8" key="1">
    <citation type="journal article" date="2014" name="Antonie Van Leeuwenhoek">
        <title>Hyphomonas beringensis sp. nov. and Hyphomonas chukchiensis sp. nov., isolated from surface seawater of the Bering Sea and Chukchi Sea.</title>
        <authorList>
            <person name="Li C."/>
            <person name="Lai Q."/>
            <person name="Li G."/>
            <person name="Dong C."/>
            <person name="Wang J."/>
            <person name="Liao Y."/>
            <person name="Shao Z."/>
        </authorList>
    </citation>
    <scope>NUCLEOTIDE SEQUENCE [LARGE SCALE GENOMIC DNA]</scope>
    <source>
        <strain evidence="7 8">PS728</strain>
    </source>
</reference>
<evidence type="ECO:0000313" key="7">
    <source>
        <dbReference type="EMBL" id="KCZ96920.1"/>
    </source>
</evidence>
<feature type="domain" description="Tyr recombinase" evidence="6">
    <location>
        <begin position="206"/>
        <end position="397"/>
    </location>
</feature>
<dbReference type="SUPFAM" id="SSF56349">
    <property type="entry name" value="DNA breaking-rejoining enzymes"/>
    <property type="match status" value="1"/>
</dbReference>
<gene>
    <name evidence="7" type="ORF">HPO_17659</name>
</gene>
<evidence type="ECO:0000256" key="2">
    <source>
        <dbReference type="ARBA" id="ARBA00022908"/>
    </source>
</evidence>
<dbReference type="Proteomes" id="UP000027100">
    <property type="component" value="Unassembled WGS sequence"/>
</dbReference>
<dbReference type="GO" id="GO:0006310">
    <property type="term" value="P:DNA recombination"/>
    <property type="evidence" value="ECO:0007669"/>
    <property type="project" value="UniProtKB-KW"/>
</dbReference>
<protein>
    <submittedName>
        <fullName evidence="7">Phage integrase family protein</fullName>
    </submittedName>
</protein>
<dbReference type="InterPro" id="IPR002104">
    <property type="entry name" value="Integrase_catalytic"/>
</dbReference>
<dbReference type="InterPro" id="IPR011010">
    <property type="entry name" value="DNA_brk_join_enz"/>
</dbReference>
<sequence length="428" mass="50173">MDGKLHLYRRENSRYWQCSTYLNRRNHRTSTKEESIVLAKEFAREWFMERYAEERRRKRGLPLYETLDHEAQPEGLIDRRRKVKATGPTFREAAEAFVKEATAITAGERNDRYMIQKHTHLRVHLLPFFGEKALSEINAGLIQDYRAHRATPQKDKSGEARKRPARSTLHQEMVTLRQVLKTANRKGWIQALPDMSAPYKKSGKITHRAWFSPEDYKRLYEASRERALNPKKERWRTECENLHDYILFMVNTGLRPDEALRLEYRDVAIVTDEATGERILEIEVRGKRGVGYCKSMPGAVMPFKRLQKRSGGAPTAKLFPRFQRDLFNTLLAELDLREDREGQRRTAYSLRHTYICLRLMEGADIYQIAKNCRTSVEMIENFYASHIKNTLDASAINVRKQRKKAVKDDGNDKPPTRRRRKSSLNAET</sequence>
<evidence type="ECO:0000259" key="6">
    <source>
        <dbReference type="PROSITE" id="PS51898"/>
    </source>
</evidence>
<organism evidence="7 8">
    <name type="scientific">Hyphomonas polymorpha PS728</name>
    <dbReference type="NCBI Taxonomy" id="1280954"/>
    <lineage>
        <taxon>Bacteria</taxon>
        <taxon>Pseudomonadati</taxon>
        <taxon>Pseudomonadota</taxon>
        <taxon>Alphaproteobacteria</taxon>
        <taxon>Hyphomonadales</taxon>
        <taxon>Hyphomonadaceae</taxon>
        <taxon>Hyphomonas</taxon>
    </lineage>
</organism>
<dbReference type="AlphaFoldDB" id="A0A062V9V4"/>
<dbReference type="PATRIC" id="fig|1280954.3.peg.3559"/>
<keyword evidence="2" id="KW-0229">DNA integration</keyword>
<comment type="similarity">
    <text evidence="1">Belongs to the 'phage' integrase family.</text>
</comment>
<dbReference type="STRING" id="1280954.HPO_17659"/>
<feature type="region of interest" description="Disordered" evidence="5">
    <location>
        <begin position="399"/>
        <end position="428"/>
    </location>
</feature>
<evidence type="ECO:0000313" key="8">
    <source>
        <dbReference type="Proteomes" id="UP000027100"/>
    </source>
</evidence>